<evidence type="ECO:0000256" key="1">
    <source>
        <dbReference type="ARBA" id="ARBA00023277"/>
    </source>
</evidence>
<sequence>MTFPERLGCSTISFQHLTLPDALHDVAALGFQEIDLGALPGVCDHVPFELDDRAIDAVAASIADAGIRVRSVNGDVGDLNVPAADPAVRRQHVERLLRLTAAIGAEALVLPCGALDHEPAATLDLDVSRVAHELAVAGTLAEQLGTQVWVESIHFLRLCWNAERAAMLHDRTPESVRAVLDVAHVVAAGDDMGAVVDAWGDRTAHVHLRDAVRGDFAKPIGGGDVDFEAAFAALAASGYEGGFTLELPARAYTDDATSTSTPEFRAERLVAIDAAARHVAPMLEAAGLAHRGVQTH</sequence>
<keyword evidence="1" id="KW-0119">Carbohydrate metabolism</keyword>
<dbReference type="GO" id="GO:0016853">
    <property type="term" value="F:isomerase activity"/>
    <property type="evidence" value="ECO:0007669"/>
    <property type="project" value="UniProtKB-KW"/>
</dbReference>
<protein>
    <submittedName>
        <fullName evidence="3">Sugar phosphate isomerase/epimerase</fullName>
    </submittedName>
</protein>
<dbReference type="RefSeq" id="WP_092503535.1">
    <property type="nucleotide sequence ID" value="NZ_LT629695.1"/>
</dbReference>
<dbReference type="InterPro" id="IPR036237">
    <property type="entry name" value="Xyl_isomerase-like_sf"/>
</dbReference>
<reference evidence="4" key="1">
    <citation type="submission" date="2016-10" db="EMBL/GenBank/DDBJ databases">
        <authorList>
            <person name="Varghese N."/>
            <person name="Submissions S."/>
        </authorList>
    </citation>
    <scope>NUCLEOTIDE SEQUENCE [LARGE SCALE GENOMIC DNA]</scope>
    <source>
        <strain evidence="4">DSM 22002</strain>
    </source>
</reference>
<evidence type="ECO:0000259" key="2">
    <source>
        <dbReference type="Pfam" id="PF01261"/>
    </source>
</evidence>
<accession>A0A1G8CK94</accession>
<dbReference type="STRING" id="399736.SAMN04489720_1320"/>
<dbReference type="Gene3D" id="3.20.20.150">
    <property type="entry name" value="Divalent-metal-dependent TIM barrel enzymes"/>
    <property type="match status" value="1"/>
</dbReference>
<dbReference type="OrthoDB" id="2817989at2"/>
<organism evidence="3 4">
    <name type="scientific">Agrococcus jejuensis</name>
    <dbReference type="NCBI Taxonomy" id="399736"/>
    <lineage>
        <taxon>Bacteria</taxon>
        <taxon>Bacillati</taxon>
        <taxon>Actinomycetota</taxon>
        <taxon>Actinomycetes</taxon>
        <taxon>Micrococcales</taxon>
        <taxon>Microbacteriaceae</taxon>
        <taxon>Agrococcus</taxon>
    </lineage>
</organism>
<dbReference type="InterPro" id="IPR013022">
    <property type="entry name" value="Xyl_isomerase-like_TIM-brl"/>
</dbReference>
<dbReference type="Pfam" id="PF01261">
    <property type="entry name" value="AP_endonuc_2"/>
    <property type="match status" value="1"/>
</dbReference>
<dbReference type="EMBL" id="LT629695">
    <property type="protein sequence ID" value="SDH45842.1"/>
    <property type="molecule type" value="Genomic_DNA"/>
</dbReference>
<evidence type="ECO:0000313" key="3">
    <source>
        <dbReference type="EMBL" id="SDH45842.1"/>
    </source>
</evidence>
<dbReference type="SUPFAM" id="SSF51658">
    <property type="entry name" value="Xylose isomerase-like"/>
    <property type="match status" value="1"/>
</dbReference>
<gene>
    <name evidence="3" type="ORF">SAMN04489720_1320</name>
</gene>
<keyword evidence="3" id="KW-0413">Isomerase</keyword>
<evidence type="ECO:0000313" key="4">
    <source>
        <dbReference type="Proteomes" id="UP000198822"/>
    </source>
</evidence>
<dbReference type="InterPro" id="IPR050312">
    <property type="entry name" value="IolE/XylAMocC-like"/>
</dbReference>
<dbReference type="PANTHER" id="PTHR12110">
    <property type="entry name" value="HYDROXYPYRUVATE ISOMERASE"/>
    <property type="match status" value="1"/>
</dbReference>
<feature type="domain" description="Xylose isomerase-like TIM barrel" evidence="2">
    <location>
        <begin position="24"/>
        <end position="254"/>
    </location>
</feature>
<name>A0A1G8CK94_9MICO</name>
<dbReference type="Proteomes" id="UP000198822">
    <property type="component" value="Chromosome I"/>
</dbReference>
<proteinExistence type="predicted"/>
<dbReference type="AlphaFoldDB" id="A0A1G8CK94"/>
<keyword evidence="4" id="KW-1185">Reference proteome</keyword>